<evidence type="ECO:0000256" key="1">
    <source>
        <dbReference type="SAM" id="MobiDB-lite"/>
    </source>
</evidence>
<reference evidence="2 3" key="1">
    <citation type="submission" date="2019-11" db="EMBL/GenBank/DDBJ databases">
        <title>Whole genome sequence of Oryza granulata.</title>
        <authorList>
            <person name="Li W."/>
        </authorList>
    </citation>
    <scope>NUCLEOTIDE SEQUENCE [LARGE SCALE GENOMIC DNA]</scope>
    <source>
        <strain evidence="3">cv. Menghai</strain>
        <tissue evidence="2">Leaf</tissue>
    </source>
</reference>
<comment type="caution">
    <text evidence="2">The sequence shown here is derived from an EMBL/GenBank/DDBJ whole genome shotgun (WGS) entry which is preliminary data.</text>
</comment>
<feature type="compositionally biased region" description="Basic and acidic residues" evidence="1">
    <location>
        <begin position="63"/>
        <end position="75"/>
    </location>
</feature>
<proteinExistence type="predicted"/>
<dbReference type="AlphaFoldDB" id="A0A6G1D243"/>
<name>A0A6G1D243_9ORYZ</name>
<dbReference type="EMBL" id="SPHZ02000007">
    <property type="protein sequence ID" value="KAF0906965.1"/>
    <property type="molecule type" value="Genomic_DNA"/>
</dbReference>
<dbReference type="Proteomes" id="UP000479710">
    <property type="component" value="Unassembled WGS sequence"/>
</dbReference>
<feature type="compositionally biased region" description="Basic and acidic residues" evidence="1">
    <location>
        <begin position="45"/>
        <end position="54"/>
    </location>
</feature>
<evidence type="ECO:0000313" key="2">
    <source>
        <dbReference type="EMBL" id="KAF0906965.1"/>
    </source>
</evidence>
<sequence>MQQWHAEEPIELGRPGHSIGDTPARRPGSSTIAAAIDGATVAMRRRAETDERRGNAMMSLARSGEEGRRRARTEALESSLGMGCAATSAADAELNLGTDSGGGA</sequence>
<accession>A0A6G1D243</accession>
<feature type="region of interest" description="Disordered" evidence="1">
    <location>
        <begin position="1"/>
        <end position="31"/>
    </location>
</feature>
<organism evidence="2 3">
    <name type="scientific">Oryza meyeriana var. granulata</name>
    <dbReference type="NCBI Taxonomy" id="110450"/>
    <lineage>
        <taxon>Eukaryota</taxon>
        <taxon>Viridiplantae</taxon>
        <taxon>Streptophyta</taxon>
        <taxon>Embryophyta</taxon>
        <taxon>Tracheophyta</taxon>
        <taxon>Spermatophyta</taxon>
        <taxon>Magnoliopsida</taxon>
        <taxon>Liliopsida</taxon>
        <taxon>Poales</taxon>
        <taxon>Poaceae</taxon>
        <taxon>BOP clade</taxon>
        <taxon>Oryzoideae</taxon>
        <taxon>Oryzeae</taxon>
        <taxon>Oryzinae</taxon>
        <taxon>Oryza</taxon>
        <taxon>Oryza meyeriana</taxon>
    </lineage>
</organism>
<gene>
    <name evidence="2" type="ORF">E2562_013545</name>
</gene>
<protein>
    <submittedName>
        <fullName evidence="2">Uncharacterized protein</fullName>
    </submittedName>
</protein>
<keyword evidence="3" id="KW-1185">Reference proteome</keyword>
<feature type="region of interest" description="Disordered" evidence="1">
    <location>
        <begin position="45"/>
        <end position="82"/>
    </location>
</feature>
<evidence type="ECO:0000313" key="3">
    <source>
        <dbReference type="Proteomes" id="UP000479710"/>
    </source>
</evidence>